<evidence type="ECO:0008006" key="4">
    <source>
        <dbReference type="Google" id="ProtNLM"/>
    </source>
</evidence>
<comment type="caution">
    <text evidence="2">The sequence shown here is derived from an EMBL/GenBank/DDBJ whole genome shotgun (WGS) entry which is preliminary data.</text>
</comment>
<name>A0A9D9IB14_9SPIO</name>
<organism evidence="2 3">
    <name type="scientific">Candidatus Ornithospirochaeta stercoravium</name>
    <dbReference type="NCBI Taxonomy" id="2840897"/>
    <lineage>
        <taxon>Bacteria</taxon>
        <taxon>Pseudomonadati</taxon>
        <taxon>Spirochaetota</taxon>
        <taxon>Spirochaetia</taxon>
        <taxon>Spirochaetales</taxon>
        <taxon>Spirochaetaceae</taxon>
        <taxon>Spirochaetaceae incertae sedis</taxon>
        <taxon>Candidatus Ornithospirochaeta</taxon>
    </lineage>
</organism>
<sequence>MHKFRKMITAVAVLIAMLPLASATMSVEWEWLLDDPDVTAYRYKIGDEEGWTTLSGDVDSIVIDGLDPEKAYTLYLQRSYDGVYWSETAVSTAEATVVEYIPPVVEEEKPEIVSPEPVIIEEESVAEEVLIAEEPEESAPEVVVVTEEGAVPVAEEKRSVADRFAFSLLPRFGVASTLDFDRILAEIGIGFDFAHIISAGDHFSLGLRSDLLCNFVPKQNGVWNLENNLDYFNVLNYAETTSLDLKLMLDVTAGVMDLYIGGGAGFAIGNPLDAPNVSDLLGGNVIHVGCVGFETDWFASGMAGVRFALGRVFSLGVEANYRYMVEAKKHVGSADIVLGFTF</sequence>
<feature type="chain" id="PRO_5038351738" description="Fibronectin type-III domain-containing protein" evidence="1">
    <location>
        <begin position="24"/>
        <end position="342"/>
    </location>
</feature>
<dbReference type="InterPro" id="IPR003961">
    <property type="entry name" value="FN3_dom"/>
</dbReference>
<dbReference type="CDD" id="cd00063">
    <property type="entry name" value="FN3"/>
    <property type="match status" value="1"/>
</dbReference>
<evidence type="ECO:0000313" key="2">
    <source>
        <dbReference type="EMBL" id="MBO8468463.1"/>
    </source>
</evidence>
<accession>A0A9D9IB14</accession>
<feature type="signal peptide" evidence="1">
    <location>
        <begin position="1"/>
        <end position="23"/>
    </location>
</feature>
<protein>
    <recommendedName>
        <fullName evidence="4">Fibronectin type-III domain-containing protein</fullName>
    </recommendedName>
</protein>
<dbReference type="Proteomes" id="UP000810292">
    <property type="component" value="Unassembled WGS sequence"/>
</dbReference>
<evidence type="ECO:0000313" key="3">
    <source>
        <dbReference type="Proteomes" id="UP000810292"/>
    </source>
</evidence>
<dbReference type="EMBL" id="JADIMF010000022">
    <property type="protein sequence ID" value="MBO8468463.1"/>
    <property type="molecule type" value="Genomic_DNA"/>
</dbReference>
<proteinExistence type="predicted"/>
<keyword evidence="1" id="KW-0732">Signal</keyword>
<evidence type="ECO:0000256" key="1">
    <source>
        <dbReference type="SAM" id="SignalP"/>
    </source>
</evidence>
<gene>
    <name evidence="2" type="ORF">IAA72_01590</name>
</gene>
<reference evidence="2" key="2">
    <citation type="journal article" date="2021" name="PeerJ">
        <title>Extensive microbial diversity within the chicken gut microbiome revealed by metagenomics and culture.</title>
        <authorList>
            <person name="Gilroy R."/>
            <person name="Ravi A."/>
            <person name="Getino M."/>
            <person name="Pursley I."/>
            <person name="Horton D.L."/>
            <person name="Alikhan N.F."/>
            <person name="Baker D."/>
            <person name="Gharbi K."/>
            <person name="Hall N."/>
            <person name="Watson M."/>
            <person name="Adriaenssens E.M."/>
            <person name="Foster-Nyarko E."/>
            <person name="Jarju S."/>
            <person name="Secka A."/>
            <person name="Antonio M."/>
            <person name="Oren A."/>
            <person name="Chaudhuri R.R."/>
            <person name="La Ragione R."/>
            <person name="Hildebrand F."/>
            <person name="Pallen M.J."/>
        </authorList>
    </citation>
    <scope>NUCLEOTIDE SEQUENCE</scope>
    <source>
        <strain evidence="2">14700</strain>
    </source>
</reference>
<dbReference type="AlphaFoldDB" id="A0A9D9IB14"/>
<reference evidence="2" key="1">
    <citation type="submission" date="2020-10" db="EMBL/GenBank/DDBJ databases">
        <authorList>
            <person name="Gilroy R."/>
        </authorList>
    </citation>
    <scope>NUCLEOTIDE SEQUENCE</scope>
    <source>
        <strain evidence="2">14700</strain>
    </source>
</reference>